<comment type="cofactor">
    <cofactor evidence="1">
        <name>FMN</name>
        <dbReference type="ChEBI" id="CHEBI:58210"/>
    </cofactor>
</comment>
<evidence type="ECO:0000259" key="5">
    <source>
        <dbReference type="Pfam" id="PF01613"/>
    </source>
</evidence>
<accession>A0A9P9DVF8</accession>
<keyword evidence="3" id="KW-0288">FMN</keyword>
<dbReference type="OrthoDB" id="10250990at2759"/>
<dbReference type="GO" id="GO:0010181">
    <property type="term" value="F:FMN binding"/>
    <property type="evidence" value="ECO:0007669"/>
    <property type="project" value="InterPro"/>
</dbReference>
<organism evidence="6 7">
    <name type="scientific">Dactylonectria macrodidyma</name>
    <dbReference type="NCBI Taxonomy" id="307937"/>
    <lineage>
        <taxon>Eukaryota</taxon>
        <taxon>Fungi</taxon>
        <taxon>Dikarya</taxon>
        <taxon>Ascomycota</taxon>
        <taxon>Pezizomycotina</taxon>
        <taxon>Sordariomycetes</taxon>
        <taxon>Hypocreomycetidae</taxon>
        <taxon>Hypocreales</taxon>
        <taxon>Nectriaceae</taxon>
        <taxon>Dactylonectria</taxon>
    </lineage>
</organism>
<dbReference type="PANTHER" id="PTHR33798">
    <property type="entry name" value="FLAVOPROTEIN OXYGENASE"/>
    <property type="match status" value="1"/>
</dbReference>
<dbReference type="Proteomes" id="UP000738349">
    <property type="component" value="Unassembled WGS sequence"/>
</dbReference>
<dbReference type="AlphaFoldDB" id="A0A9P9DVF8"/>
<dbReference type="Pfam" id="PF01613">
    <property type="entry name" value="Flavin_Reduct"/>
    <property type="match status" value="1"/>
</dbReference>
<evidence type="ECO:0000256" key="1">
    <source>
        <dbReference type="ARBA" id="ARBA00001917"/>
    </source>
</evidence>
<comment type="similarity">
    <text evidence="4">Belongs to the flavoredoxin family.</text>
</comment>
<dbReference type="SUPFAM" id="SSF50475">
    <property type="entry name" value="FMN-binding split barrel"/>
    <property type="match status" value="1"/>
</dbReference>
<evidence type="ECO:0000313" key="7">
    <source>
        <dbReference type="Proteomes" id="UP000738349"/>
    </source>
</evidence>
<sequence length="245" mass="26682">MLTATCRCTTPHSSGTTSTTSIDQLLDLGADSSCRNVYGMTPGTMRAWASIRRGFGPGLYMELQLGDMPIKRGLQALPLHQDRCSGVVIWSGSNSTDVGSNQIPHVSIDLYKDSQQPHFNYKLLISSVVSRPIAFISTRSADGNSTNLAAFSYFNIVNYDPPRFVVSFTGGLTSANDTLHNISESSEYVINITSEGFLEAANATEVNVPYGVSEWDISELTPVYNCEIVNAARVVRGFDEHRGEP</sequence>
<protein>
    <recommendedName>
        <fullName evidence="5">Flavin reductase like domain-containing protein</fullName>
    </recommendedName>
</protein>
<gene>
    <name evidence="6" type="ORF">EDB81DRAFT_764884</name>
</gene>
<dbReference type="PANTHER" id="PTHR33798:SF5">
    <property type="entry name" value="FLAVIN REDUCTASE LIKE DOMAIN-CONTAINING PROTEIN"/>
    <property type="match status" value="1"/>
</dbReference>
<dbReference type="InterPro" id="IPR012349">
    <property type="entry name" value="Split_barrel_FMN-bd"/>
</dbReference>
<dbReference type="EMBL" id="JAGMUV010000020">
    <property type="protein sequence ID" value="KAH7125782.1"/>
    <property type="molecule type" value="Genomic_DNA"/>
</dbReference>
<evidence type="ECO:0000313" key="6">
    <source>
        <dbReference type="EMBL" id="KAH7125782.1"/>
    </source>
</evidence>
<keyword evidence="7" id="KW-1185">Reference proteome</keyword>
<feature type="domain" description="Flavin reductase like" evidence="5">
    <location>
        <begin position="129"/>
        <end position="225"/>
    </location>
</feature>
<evidence type="ECO:0000256" key="2">
    <source>
        <dbReference type="ARBA" id="ARBA00022630"/>
    </source>
</evidence>
<name>A0A9P9DVF8_9HYPO</name>
<proteinExistence type="inferred from homology"/>
<comment type="caution">
    <text evidence="6">The sequence shown here is derived from an EMBL/GenBank/DDBJ whole genome shotgun (WGS) entry which is preliminary data.</text>
</comment>
<dbReference type="InterPro" id="IPR002563">
    <property type="entry name" value="Flavin_Rdtase-like_dom"/>
</dbReference>
<reference evidence="6" key="1">
    <citation type="journal article" date="2021" name="Nat. Commun.">
        <title>Genetic determinants of endophytism in the Arabidopsis root mycobiome.</title>
        <authorList>
            <person name="Mesny F."/>
            <person name="Miyauchi S."/>
            <person name="Thiergart T."/>
            <person name="Pickel B."/>
            <person name="Atanasova L."/>
            <person name="Karlsson M."/>
            <person name="Huettel B."/>
            <person name="Barry K.W."/>
            <person name="Haridas S."/>
            <person name="Chen C."/>
            <person name="Bauer D."/>
            <person name="Andreopoulos W."/>
            <person name="Pangilinan J."/>
            <person name="LaButti K."/>
            <person name="Riley R."/>
            <person name="Lipzen A."/>
            <person name="Clum A."/>
            <person name="Drula E."/>
            <person name="Henrissat B."/>
            <person name="Kohler A."/>
            <person name="Grigoriev I.V."/>
            <person name="Martin F.M."/>
            <person name="Hacquard S."/>
        </authorList>
    </citation>
    <scope>NUCLEOTIDE SEQUENCE</scope>
    <source>
        <strain evidence="6">MPI-CAGE-AT-0147</strain>
    </source>
</reference>
<evidence type="ECO:0000256" key="3">
    <source>
        <dbReference type="ARBA" id="ARBA00022643"/>
    </source>
</evidence>
<evidence type="ECO:0000256" key="4">
    <source>
        <dbReference type="ARBA" id="ARBA00038054"/>
    </source>
</evidence>
<dbReference type="Gene3D" id="2.30.110.10">
    <property type="entry name" value="Electron Transport, Fmn-binding Protein, Chain A"/>
    <property type="match status" value="1"/>
</dbReference>
<keyword evidence="2" id="KW-0285">Flavoprotein</keyword>